<accession>G8QTD1</accession>
<feature type="signal peptide" evidence="3">
    <location>
        <begin position="1"/>
        <end position="21"/>
    </location>
</feature>
<name>G8QTD1_SPHPG</name>
<dbReference type="PANTHER" id="PTHR43649:SF12">
    <property type="entry name" value="DIACETYLCHITOBIOSE BINDING PROTEIN DASA"/>
    <property type="match status" value="1"/>
</dbReference>
<dbReference type="InterPro" id="IPR006059">
    <property type="entry name" value="SBP"/>
</dbReference>
<dbReference type="Proteomes" id="UP000005632">
    <property type="component" value="Chromosome"/>
</dbReference>
<proteinExistence type="inferred from homology"/>
<evidence type="ECO:0000256" key="3">
    <source>
        <dbReference type="SAM" id="SignalP"/>
    </source>
</evidence>
<comment type="similarity">
    <text evidence="2">Belongs to the bacterial solute-binding protein 1 family.</text>
</comment>
<comment type="subcellular location">
    <subcellularLocation>
        <location evidence="1">Periplasm</location>
    </subcellularLocation>
</comment>
<gene>
    <name evidence="4" type="ordered locus">SpiGrapes_1285</name>
</gene>
<dbReference type="CDD" id="cd14748">
    <property type="entry name" value="PBP2_UgpB"/>
    <property type="match status" value="1"/>
</dbReference>
<dbReference type="HOGENOM" id="CLU_031285_3_1_12"/>
<dbReference type="PROSITE" id="PS51257">
    <property type="entry name" value="PROKAR_LIPOPROTEIN"/>
    <property type="match status" value="1"/>
</dbReference>
<evidence type="ECO:0000313" key="5">
    <source>
        <dbReference type="Proteomes" id="UP000005632"/>
    </source>
</evidence>
<dbReference type="PANTHER" id="PTHR43649">
    <property type="entry name" value="ARABINOSE-BINDING PROTEIN-RELATED"/>
    <property type="match status" value="1"/>
</dbReference>
<evidence type="ECO:0000256" key="2">
    <source>
        <dbReference type="ARBA" id="ARBA00008520"/>
    </source>
</evidence>
<dbReference type="STRING" id="158190.SpiGrapes_1285"/>
<feature type="chain" id="PRO_5003513888" evidence="3">
    <location>
        <begin position="22"/>
        <end position="446"/>
    </location>
</feature>
<dbReference type="InterPro" id="IPR050490">
    <property type="entry name" value="Bact_solute-bd_prot1"/>
</dbReference>
<sequence>MKKNLLLLALVAILASCSLFAQGQKEPVQSIKTITWWHSNSGLLQTAAEKMVQEFNTTVGKEKGIVVEAVYQGKSNDVLTKTKALLQKDSHGSLPDLVQLDASGVLDVRDSEYLIDMEDLAKADSYDLNQILSACRLSVTYKGKMIAMPFNSSTILLYYNKTAFDEAGISSAPKTLDELAVVAQKLVVHDAKGKVTRYGIANVPTTYELCVWLGQQNGLSYITDEQNGHTGTPSKVVFDENGTMETFLKKWKALYQTGALENLTSDVNSEFASGKVAMMAASTSKLTTVMQMVGDRFELGVASLPMVNEQATGGVNVGGGAIYAFDNGAGNSEAAWEFVKFATSGEQQLAWHIATGYFPVNAKTYSEEAFLTYNKENPLFGVAIKQLQDSNPLVQGVWVPSAYQIYYAFQSGILKMLTEDKGERETTEAIAKEINGYLSDYARANP</sequence>
<evidence type="ECO:0000256" key="1">
    <source>
        <dbReference type="ARBA" id="ARBA00004418"/>
    </source>
</evidence>
<keyword evidence="3" id="KW-0732">Signal</keyword>
<dbReference type="EMBL" id="CP003155">
    <property type="protein sequence ID" value="AEV29098.1"/>
    <property type="molecule type" value="Genomic_DNA"/>
</dbReference>
<keyword evidence="4" id="KW-0762">Sugar transport</keyword>
<dbReference type="AlphaFoldDB" id="G8QTD1"/>
<dbReference type="Pfam" id="PF13416">
    <property type="entry name" value="SBP_bac_8"/>
    <property type="match status" value="1"/>
</dbReference>
<dbReference type="OrthoDB" id="9798191at2"/>
<dbReference type="KEGG" id="sgp:SpiGrapes_1285"/>
<evidence type="ECO:0000313" key="4">
    <source>
        <dbReference type="EMBL" id="AEV29098.1"/>
    </source>
</evidence>
<dbReference type="eggNOG" id="COG1653">
    <property type="taxonomic scope" value="Bacteria"/>
</dbReference>
<reference evidence="4 5" key="1">
    <citation type="submission" date="2011-11" db="EMBL/GenBank/DDBJ databases">
        <title>Complete sequence of Spirochaeta sp. grapes.</title>
        <authorList>
            <consortium name="US DOE Joint Genome Institute"/>
            <person name="Lucas S."/>
            <person name="Han J."/>
            <person name="Lapidus A."/>
            <person name="Cheng J.-F."/>
            <person name="Goodwin L."/>
            <person name="Pitluck S."/>
            <person name="Peters L."/>
            <person name="Ovchinnikova G."/>
            <person name="Munk A.C."/>
            <person name="Detter J.C."/>
            <person name="Han C."/>
            <person name="Tapia R."/>
            <person name="Land M."/>
            <person name="Hauser L."/>
            <person name="Kyrpides N."/>
            <person name="Ivanova N."/>
            <person name="Pagani I."/>
            <person name="Ritalahtilisa K."/>
            <person name="Loeffler F."/>
            <person name="Woyke T."/>
        </authorList>
    </citation>
    <scope>NUCLEOTIDE SEQUENCE [LARGE SCALE GENOMIC DNA]</scope>
    <source>
        <strain evidence="5">ATCC BAA-1885 / DSM 22778 / Grapes</strain>
    </source>
</reference>
<dbReference type="Gene3D" id="3.40.190.10">
    <property type="entry name" value="Periplasmic binding protein-like II"/>
    <property type="match status" value="2"/>
</dbReference>
<dbReference type="GO" id="GO:0042597">
    <property type="term" value="C:periplasmic space"/>
    <property type="evidence" value="ECO:0007669"/>
    <property type="project" value="UniProtKB-SubCell"/>
</dbReference>
<protein>
    <submittedName>
        <fullName evidence="4">ABC-type sugar transport system, periplasmic component</fullName>
    </submittedName>
</protein>
<keyword evidence="5" id="KW-1185">Reference proteome</keyword>
<dbReference type="SUPFAM" id="SSF53850">
    <property type="entry name" value="Periplasmic binding protein-like II"/>
    <property type="match status" value="1"/>
</dbReference>
<organism evidence="4 5">
    <name type="scientific">Sphaerochaeta pleomorpha (strain ATCC BAA-1885 / DSM 22778 / Grapes)</name>
    <dbReference type="NCBI Taxonomy" id="158190"/>
    <lineage>
        <taxon>Bacteria</taxon>
        <taxon>Pseudomonadati</taxon>
        <taxon>Spirochaetota</taxon>
        <taxon>Spirochaetia</taxon>
        <taxon>Spirochaetales</taxon>
        <taxon>Sphaerochaetaceae</taxon>
        <taxon>Sphaerochaeta</taxon>
    </lineage>
</organism>
<dbReference type="RefSeq" id="WP_014269947.1">
    <property type="nucleotide sequence ID" value="NC_016633.1"/>
</dbReference>
<keyword evidence="4" id="KW-0813">Transport</keyword>